<organism evidence="3 4">
    <name type="scientific">Wallemia mellicola</name>
    <dbReference type="NCBI Taxonomy" id="1708541"/>
    <lineage>
        <taxon>Eukaryota</taxon>
        <taxon>Fungi</taxon>
        <taxon>Dikarya</taxon>
        <taxon>Basidiomycota</taxon>
        <taxon>Wallemiomycotina</taxon>
        <taxon>Wallemiomycetes</taxon>
        <taxon>Wallemiales</taxon>
        <taxon>Wallemiaceae</taxon>
        <taxon>Wallemia</taxon>
    </lineage>
</organism>
<dbReference type="Proteomes" id="UP000305647">
    <property type="component" value="Unassembled WGS sequence"/>
</dbReference>
<reference evidence="3 4" key="1">
    <citation type="submission" date="2019-03" db="EMBL/GenBank/DDBJ databases">
        <title>Sequencing 25 genomes of Wallemia mellicola.</title>
        <authorList>
            <person name="Gostincar C."/>
        </authorList>
    </citation>
    <scope>NUCLEOTIDE SEQUENCE [LARGE SCALE GENOMIC DNA]</scope>
    <source>
        <strain evidence="3 4">EXF-8738</strain>
    </source>
</reference>
<feature type="compositionally biased region" description="Polar residues" evidence="2">
    <location>
        <begin position="226"/>
        <end position="247"/>
    </location>
</feature>
<proteinExistence type="predicted"/>
<feature type="region of interest" description="Disordered" evidence="2">
    <location>
        <begin position="261"/>
        <end position="280"/>
    </location>
</feature>
<protein>
    <submittedName>
        <fullName evidence="3">Uncharacterized protein</fullName>
    </submittedName>
</protein>
<name>A0A4T0QSN4_9BASI</name>
<evidence type="ECO:0000313" key="4">
    <source>
        <dbReference type="Proteomes" id="UP000305647"/>
    </source>
</evidence>
<gene>
    <name evidence="3" type="ORF">E3Q10_03533</name>
</gene>
<evidence type="ECO:0000256" key="2">
    <source>
        <dbReference type="SAM" id="MobiDB-lite"/>
    </source>
</evidence>
<keyword evidence="1" id="KW-0175">Coiled coil</keyword>
<dbReference type="EMBL" id="SPRO01000050">
    <property type="protein sequence ID" value="TIC27799.1"/>
    <property type="molecule type" value="Genomic_DNA"/>
</dbReference>
<feature type="region of interest" description="Disordered" evidence="2">
    <location>
        <begin position="220"/>
        <end position="249"/>
    </location>
</feature>
<feature type="coiled-coil region" evidence="1">
    <location>
        <begin position="61"/>
        <end position="95"/>
    </location>
</feature>
<evidence type="ECO:0000313" key="3">
    <source>
        <dbReference type="EMBL" id="TIC27799.1"/>
    </source>
</evidence>
<evidence type="ECO:0000256" key="1">
    <source>
        <dbReference type="SAM" id="Coils"/>
    </source>
</evidence>
<accession>A0A4T0QSN4</accession>
<comment type="caution">
    <text evidence="3">The sequence shown here is derived from an EMBL/GenBank/DDBJ whole genome shotgun (WGS) entry which is preliminary data.</text>
</comment>
<sequence>QIGEECTICDNKITALEQVDRQEVHFQSPITLSALSNEVINVQFREAGNLIEYYKNRTLKQRDLIERATREISNLNELKRENSSLKCEIQSLKDRLAYVYNSKPSFTIDSSNNDKYVSNYKTKSKPAFFSTSKMNNVNRTNTLMNYGVSTKRKDLSNSISSRSSSFTLPQFNDQIKLIPGSRKKISSDREIINKRHPERSVSQLSKFTSKIGFEQDIISIDDDSNGTKSKPNYDKGSTSNRLSSFSFNGRDDMSNSAISSLAKYQRGTHNKKVKNTNNGI</sequence>
<feature type="non-terminal residue" evidence="3">
    <location>
        <position position="1"/>
    </location>
</feature>
<dbReference type="AlphaFoldDB" id="A0A4T0QSN4"/>